<dbReference type="GO" id="GO:0003677">
    <property type="term" value="F:DNA binding"/>
    <property type="evidence" value="ECO:0007669"/>
    <property type="project" value="UniProtKB-KW"/>
</dbReference>
<dbReference type="InterPro" id="IPR036390">
    <property type="entry name" value="WH_DNA-bd_sf"/>
</dbReference>
<keyword evidence="3" id="KW-0804">Transcription</keyword>
<dbReference type="Proteomes" id="UP000203589">
    <property type="component" value="Chromosome"/>
</dbReference>
<dbReference type="InterPro" id="IPR008920">
    <property type="entry name" value="TF_FadR/GntR_C"/>
</dbReference>
<dbReference type="KEGG" id="aht:ANTHELSMS3_02583"/>
<dbReference type="GO" id="GO:0003700">
    <property type="term" value="F:DNA-binding transcription factor activity"/>
    <property type="evidence" value="ECO:0007669"/>
    <property type="project" value="InterPro"/>
</dbReference>
<dbReference type="InterPro" id="IPR011711">
    <property type="entry name" value="GntR_C"/>
</dbReference>
<dbReference type="PROSITE" id="PS50949">
    <property type="entry name" value="HTH_GNTR"/>
    <property type="match status" value="1"/>
</dbReference>
<keyword evidence="1" id="KW-0805">Transcription regulation</keyword>
<proteinExistence type="predicted"/>
<dbReference type="PANTHER" id="PTHR43537:SF39">
    <property type="entry name" value="HTH-TYPE TRANSCRIPTIONAL REGULATOR MCBR"/>
    <property type="match status" value="1"/>
</dbReference>
<dbReference type="AlphaFoldDB" id="A0A222E4X2"/>
<keyword evidence="6" id="KW-1185">Reference proteome</keyword>
<protein>
    <submittedName>
        <fullName evidence="5">HTH-type transcriptional regulator McbR</fullName>
    </submittedName>
</protein>
<organism evidence="5 6">
    <name type="scientific">Antarctobacter heliothermus</name>
    <dbReference type="NCBI Taxonomy" id="74033"/>
    <lineage>
        <taxon>Bacteria</taxon>
        <taxon>Pseudomonadati</taxon>
        <taxon>Pseudomonadota</taxon>
        <taxon>Alphaproteobacteria</taxon>
        <taxon>Rhodobacterales</taxon>
        <taxon>Roseobacteraceae</taxon>
        <taxon>Antarctobacter</taxon>
    </lineage>
</organism>
<dbReference type="InterPro" id="IPR036388">
    <property type="entry name" value="WH-like_DNA-bd_sf"/>
</dbReference>
<evidence type="ECO:0000259" key="4">
    <source>
        <dbReference type="PROSITE" id="PS50949"/>
    </source>
</evidence>
<reference evidence="5 6" key="1">
    <citation type="submission" date="2017-07" db="EMBL/GenBank/DDBJ databases">
        <title>Genome Sequence of Antarctobacter heliothermus Strain SMS3 Isolated from a culture of the Diatom Skeletonema marinoi.</title>
        <authorList>
            <person name="Topel M."/>
            <person name="Pinder M.I.M."/>
            <person name="Johansson O.N."/>
            <person name="Kourtchenko O."/>
            <person name="Godhe A."/>
            <person name="Clarke A.K."/>
        </authorList>
    </citation>
    <scope>NUCLEOTIDE SEQUENCE [LARGE SCALE GENOMIC DNA]</scope>
    <source>
        <strain evidence="5 6">SMS3</strain>
    </source>
</reference>
<evidence type="ECO:0000256" key="1">
    <source>
        <dbReference type="ARBA" id="ARBA00023015"/>
    </source>
</evidence>
<dbReference type="Gene3D" id="1.10.10.10">
    <property type="entry name" value="Winged helix-like DNA-binding domain superfamily/Winged helix DNA-binding domain"/>
    <property type="match status" value="1"/>
</dbReference>
<evidence type="ECO:0000313" key="5">
    <source>
        <dbReference type="EMBL" id="ASP21245.1"/>
    </source>
</evidence>
<dbReference type="SMART" id="SM00345">
    <property type="entry name" value="HTH_GNTR"/>
    <property type="match status" value="1"/>
</dbReference>
<dbReference type="EMBL" id="CP022540">
    <property type="protein sequence ID" value="ASP21245.1"/>
    <property type="molecule type" value="Genomic_DNA"/>
</dbReference>
<dbReference type="SUPFAM" id="SSF46785">
    <property type="entry name" value="Winged helix' DNA-binding domain"/>
    <property type="match status" value="1"/>
</dbReference>
<evidence type="ECO:0000313" key="6">
    <source>
        <dbReference type="Proteomes" id="UP000203589"/>
    </source>
</evidence>
<dbReference type="SUPFAM" id="SSF48008">
    <property type="entry name" value="GntR ligand-binding domain-like"/>
    <property type="match status" value="1"/>
</dbReference>
<name>A0A222E4X2_9RHOB</name>
<accession>A0A222E4X2</accession>
<dbReference type="RefSeq" id="WP_198319800.1">
    <property type="nucleotide sequence ID" value="NZ_CP022540.1"/>
</dbReference>
<dbReference type="InterPro" id="IPR000524">
    <property type="entry name" value="Tscrpt_reg_HTH_GntR"/>
</dbReference>
<gene>
    <name evidence="5" type="ORF">ANTHELSMS3_02583</name>
</gene>
<dbReference type="Gene3D" id="1.20.120.530">
    <property type="entry name" value="GntR ligand-binding domain-like"/>
    <property type="match status" value="1"/>
</dbReference>
<dbReference type="PANTHER" id="PTHR43537">
    <property type="entry name" value="TRANSCRIPTIONAL REGULATOR, GNTR FAMILY"/>
    <property type="match status" value="1"/>
</dbReference>
<dbReference type="Pfam" id="PF00392">
    <property type="entry name" value="GntR"/>
    <property type="match status" value="1"/>
</dbReference>
<sequence>MMKMATPFNKLDNAPLWTRVHHQIKNALLAGRFEPGETLTLRALSEMFGTSVTPVRDAVNHLVAQGVLDAGPRNAAVVPDVAALQLREIILIRTELEGRAARETAQRVTPELVTNLSEQLDTMRRLIRDRDLSGYLDVHRDFHFTIYGNAGVPLLNEIIENLWLRTGPILTYVIPEYVLTLRGSDHHERIVEAIAAGDAETSESETIADIEAAANYLLSCADHTGRIRRPGPA</sequence>
<dbReference type="SMART" id="SM00895">
    <property type="entry name" value="FCD"/>
    <property type="match status" value="1"/>
</dbReference>
<dbReference type="Pfam" id="PF07729">
    <property type="entry name" value="FCD"/>
    <property type="match status" value="1"/>
</dbReference>
<evidence type="ECO:0000256" key="3">
    <source>
        <dbReference type="ARBA" id="ARBA00023163"/>
    </source>
</evidence>
<keyword evidence="2" id="KW-0238">DNA-binding</keyword>
<evidence type="ECO:0000256" key="2">
    <source>
        <dbReference type="ARBA" id="ARBA00023125"/>
    </source>
</evidence>
<feature type="domain" description="HTH gntR-type" evidence="4">
    <location>
        <begin position="14"/>
        <end position="81"/>
    </location>
</feature>